<dbReference type="PANTHER" id="PTHR24030">
    <property type="entry name" value="PROTEIN CMSS1"/>
    <property type="match status" value="1"/>
</dbReference>
<keyword evidence="2" id="KW-1185">Reference proteome</keyword>
<dbReference type="Pfam" id="PF14617">
    <property type="entry name" value="CMS1"/>
    <property type="match status" value="1"/>
</dbReference>
<reference evidence="1 2" key="1">
    <citation type="submission" date="2024-02" db="EMBL/GenBank/DDBJ databases">
        <authorList>
            <person name="Vignale AGUSTIN F."/>
            <person name="Sosa J E."/>
            <person name="Modenutti C."/>
        </authorList>
    </citation>
    <scope>NUCLEOTIDE SEQUENCE [LARGE SCALE GENOMIC DNA]</scope>
</reference>
<protein>
    <recommendedName>
        <fullName evidence="3">Protein CMSS1</fullName>
    </recommendedName>
</protein>
<dbReference type="InterPro" id="IPR032704">
    <property type="entry name" value="Cms1"/>
</dbReference>
<gene>
    <name evidence="1" type="ORF">ILEXP_LOCUS37028</name>
</gene>
<comment type="caution">
    <text evidence="1">The sequence shown here is derived from an EMBL/GenBank/DDBJ whole genome shotgun (WGS) entry which is preliminary data.</text>
</comment>
<dbReference type="AlphaFoldDB" id="A0ABC8TFC7"/>
<dbReference type="Proteomes" id="UP001642360">
    <property type="component" value="Unassembled WGS sequence"/>
</dbReference>
<dbReference type="EMBL" id="CAUOFW020004913">
    <property type="protein sequence ID" value="CAK9167741.1"/>
    <property type="molecule type" value="Genomic_DNA"/>
</dbReference>
<name>A0ABC8TFC7_9AQUA</name>
<dbReference type="PANTHER" id="PTHR24030:SF0">
    <property type="entry name" value="PROTEIN CMSS1"/>
    <property type="match status" value="1"/>
</dbReference>
<sequence>MVRWVSLYDADTCFVDLSQSLSQEASTLGEHMKAAFGLSWKEVLSEKQVLEGNIEPGNPALLVISLSALRSLELLRGLRPLTGECHAAKLFSKHMKVEDQVAFLKNRVNIASGTPSRIKKLIDVEALGLSRLAVIVLDMHADVKGYSLFTLPQIRDEFWDLYKSYFHPRLLQGDLRICLYGPVPGTSEATEETNDN</sequence>
<evidence type="ECO:0000313" key="1">
    <source>
        <dbReference type="EMBL" id="CAK9167741.1"/>
    </source>
</evidence>
<evidence type="ECO:0008006" key="3">
    <source>
        <dbReference type="Google" id="ProtNLM"/>
    </source>
</evidence>
<organism evidence="1 2">
    <name type="scientific">Ilex paraguariensis</name>
    <name type="common">yerba mate</name>
    <dbReference type="NCBI Taxonomy" id="185542"/>
    <lineage>
        <taxon>Eukaryota</taxon>
        <taxon>Viridiplantae</taxon>
        <taxon>Streptophyta</taxon>
        <taxon>Embryophyta</taxon>
        <taxon>Tracheophyta</taxon>
        <taxon>Spermatophyta</taxon>
        <taxon>Magnoliopsida</taxon>
        <taxon>eudicotyledons</taxon>
        <taxon>Gunneridae</taxon>
        <taxon>Pentapetalae</taxon>
        <taxon>asterids</taxon>
        <taxon>campanulids</taxon>
        <taxon>Aquifoliales</taxon>
        <taxon>Aquifoliaceae</taxon>
        <taxon>Ilex</taxon>
    </lineage>
</organism>
<accession>A0ABC8TFC7</accession>
<proteinExistence type="predicted"/>
<evidence type="ECO:0000313" key="2">
    <source>
        <dbReference type="Proteomes" id="UP001642360"/>
    </source>
</evidence>